<dbReference type="Pfam" id="PF11887">
    <property type="entry name" value="Mce4_CUP1"/>
    <property type="match status" value="1"/>
</dbReference>
<dbReference type="InterPro" id="IPR024516">
    <property type="entry name" value="Mce_C"/>
</dbReference>
<dbReference type="NCBIfam" id="TIGR00996">
    <property type="entry name" value="Mtu_fam_mce"/>
    <property type="match status" value="1"/>
</dbReference>
<dbReference type="InterPro" id="IPR005693">
    <property type="entry name" value="Mce"/>
</dbReference>
<organism evidence="5 6">
    <name type="scientific">Fodinicola feengrottensis</name>
    <dbReference type="NCBI Taxonomy" id="435914"/>
    <lineage>
        <taxon>Bacteria</taxon>
        <taxon>Bacillati</taxon>
        <taxon>Actinomycetota</taxon>
        <taxon>Actinomycetes</taxon>
        <taxon>Mycobacteriales</taxon>
        <taxon>Fodinicola</taxon>
    </lineage>
</organism>
<dbReference type="Proteomes" id="UP001500618">
    <property type="component" value="Unassembled WGS sequence"/>
</dbReference>
<dbReference type="Pfam" id="PF02470">
    <property type="entry name" value="MlaD"/>
    <property type="match status" value="1"/>
</dbReference>
<protein>
    <submittedName>
        <fullName evidence="5">MlaD family protein</fullName>
    </submittedName>
</protein>
<keyword evidence="6" id="KW-1185">Reference proteome</keyword>
<proteinExistence type="predicted"/>
<evidence type="ECO:0000259" key="3">
    <source>
        <dbReference type="Pfam" id="PF02470"/>
    </source>
</evidence>
<keyword evidence="2" id="KW-0812">Transmembrane</keyword>
<dbReference type="EMBL" id="BAAANY010000005">
    <property type="protein sequence ID" value="GAA1665343.1"/>
    <property type="molecule type" value="Genomic_DNA"/>
</dbReference>
<keyword evidence="2" id="KW-1133">Transmembrane helix</keyword>
<comment type="caution">
    <text evidence="5">The sequence shown here is derived from an EMBL/GenBank/DDBJ whole genome shotgun (WGS) entry which is preliminary data.</text>
</comment>
<evidence type="ECO:0000256" key="2">
    <source>
        <dbReference type="SAM" id="Phobius"/>
    </source>
</evidence>
<feature type="transmembrane region" description="Helical" evidence="2">
    <location>
        <begin position="7"/>
        <end position="29"/>
    </location>
</feature>
<dbReference type="PANTHER" id="PTHR33371:SF16">
    <property type="entry name" value="MCE-FAMILY PROTEIN MCE3F"/>
    <property type="match status" value="1"/>
</dbReference>
<keyword evidence="2" id="KW-0472">Membrane</keyword>
<sequence length="409" mass="43431">MNRRSPVVRLVIFTLLGAICTAYVGVQLFGVTALRGTIQVTIRMADASGLVPQSLVTYRGARVGIVQSVGLNQDDAGVAAVLSIDATQHIPANARAVIDMDTPIDIQHVDLQPQNTNAPYLANGSVIQGNRISTPLPLETLLVHLMTFADSINTHDVATLTNELSTGLSGMGPDLRHLLDNLVALLRSVQTYQPQLLQLIGNTNSLLNPANPGSVDLPALTSALQGLTSQVRSHSNEIGNLLDQGTGVANQLVPLLQDNQESFTTLLGNTVTTSQIISIRTAAINELLISLPDTFTRVGGIAHGDTAFFSLLAAQGPVCYYNTPRRTPTDTSVRPVQPNYLCNSTLPDLQQRGSQNVPSPQRRTTGTYDPATGNATDPTGQQFRLGTNGGQASAYGSQSWSAILLQGVQ</sequence>
<evidence type="ECO:0000313" key="6">
    <source>
        <dbReference type="Proteomes" id="UP001500618"/>
    </source>
</evidence>
<evidence type="ECO:0000313" key="5">
    <source>
        <dbReference type="EMBL" id="GAA1665343.1"/>
    </source>
</evidence>
<accession>A0ABN2G4S7</accession>
<dbReference type="InterPro" id="IPR052336">
    <property type="entry name" value="MlaD_Phospholipid_Transporter"/>
</dbReference>
<feature type="region of interest" description="Disordered" evidence="1">
    <location>
        <begin position="344"/>
        <end position="391"/>
    </location>
</feature>
<feature type="domain" description="Mce/MlaD" evidence="3">
    <location>
        <begin position="37"/>
        <end position="113"/>
    </location>
</feature>
<evidence type="ECO:0000259" key="4">
    <source>
        <dbReference type="Pfam" id="PF11887"/>
    </source>
</evidence>
<gene>
    <name evidence="5" type="ORF">GCM10009765_13630</name>
</gene>
<name>A0ABN2G4S7_9ACTN</name>
<dbReference type="RefSeq" id="WP_163570252.1">
    <property type="nucleotide sequence ID" value="NZ_BAAANY010000005.1"/>
</dbReference>
<reference evidence="5 6" key="1">
    <citation type="journal article" date="2019" name="Int. J. Syst. Evol. Microbiol.">
        <title>The Global Catalogue of Microorganisms (GCM) 10K type strain sequencing project: providing services to taxonomists for standard genome sequencing and annotation.</title>
        <authorList>
            <consortium name="The Broad Institute Genomics Platform"/>
            <consortium name="The Broad Institute Genome Sequencing Center for Infectious Disease"/>
            <person name="Wu L."/>
            <person name="Ma J."/>
        </authorList>
    </citation>
    <scope>NUCLEOTIDE SEQUENCE [LARGE SCALE GENOMIC DNA]</scope>
    <source>
        <strain evidence="5 6">JCM 14718</strain>
    </source>
</reference>
<dbReference type="InterPro" id="IPR003399">
    <property type="entry name" value="Mce/MlaD"/>
</dbReference>
<dbReference type="PANTHER" id="PTHR33371">
    <property type="entry name" value="INTERMEMBRANE PHOSPHOLIPID TRANSPORT SYSTEM BINDING PROTEIN MLAD-RELATED"/>
    <property type="match status" value="1"/>
</dbReference>
<evidence type="ECO:0000256" key="1">
    <source>
        <dbReference type="SAM" id="MobiDB-lite"/>
    </source>
</evidence>
<feature type="domain" description="Mammalian cell entry C-terminal" evidence="4">
    <location>
        <begin position="120"/>
        <end position="307"/>
    </location>
</feature>